<name>A0A8H7C270_AGABI</name>
<gene>
    <name evidence="11" type="ORF">Agabi119p4_10267</name>
</gene>
<sequence length="750" mass="83069">MYTQLAEIPTPVAAAFLNDDAIQISYTSRNHVSNTKKTLTKVVALNTHVPNKFPLQEVGEIVASVISPSYDLRADLRERKEGTLTKRFLEIWVKDRMDFCFEVTDFHREFYLDDYLSTLAFSPSETALLYTAEGNSPTNTTDDPYAQFRYKPSFGEGFGGKRQPRLFLLRWRGPNDTHDNTPSKPRLFEIKLAFDNVLFGQGVFFPNAEENVIYATGYEYTSNGRLLGIKGCFNRPFGIWELQFEESDMESEEKKRDLVVFSARKISDKKSGRSPRVLVEDSKVTLYWLSSDAGGPHISTTAILSTEVTRTNAPTEIRPHIRSVVPTIPVANSIDFPGLYPPFNLCSSPFLQLEAFPSRLIIQSQWGSRTTILSISVLDGSIKDITPPDSALFSWTLLTTDGKSRIICSRSSPAVPYEVLLGVVSDNNNIQWSVVDEPDLATEVNSALQTIRTSVHQIPDRWPLETIVVRSTRQESQGPLITAPHGGPHVGSTTSFSAATTALALEGYTFSQPNYTGTTGYGQDNVYKLLGKCGTLDVEDVHASTLFLINDLQLARLGEGEIFVWGGSHGGFIAAHLISRFPDIYSAVVLRNPVITCGEIAGTDIPDWYFAEFGFQDEYPIESSFPQGSLLDDLEIRGDRALAPHVTPRIFGELYAASPSTALVNYLEKRQQNSGGSKRIPPVLLCIGASDQRVSPTQGFGFYHLLKGAGETVEVLVFDGEGHPIDGVEASKVAWEAGRDWLKRFGRKGI</sequence>
<feature type="domain" description="Peptidase S9 prolyl oligopeptidase catalytic" evidence="9">
    <location>
        <begin position="495"/>
        <end position="599"/>
    </location>
</feature>
<accession>A0A8H7C270</accession>
<reference evidence="11 12" key="1">
    <citation type="journal article" name="Sci. Rep.">
        <title>Telomere-to-telomere assembled and centromere annotated genomes of the two main subspecies of the button mushroom Agaricus bisporus reveal especially polymorphic chromosome ends.</title>
        <authorList>
            <person name="Sonnenberg A.S.M."/>
            <person name="Sedaghat-Telgerd N."/>
            <person name="Lavrijssen B."/>
            <person name="Ohm R.A."/>
            <person name="Hendrickx P.M."/>
            <person name="Scholtmeijer K."/>
            <person name="Baars J.J.P."/>
            <person name="van Peer A."/>
        </authorList>
    </citation>
    <scope>NUCLEOTIDE SEQUENCE [LARGE SCALE GENOMIC DNA]</scope>
    <source>
        <strain evidence="11 12">H119_p4</strain>
    </source>
</reference>
<proteinExistence type="inferred from homology"/>
<comment type="catalytic activity">
    <reaction evidence="1">
        <text>Cleavage of an N-acetyl or N-formyl amino acid from the N-terminus of a polypeptide.</text>
        <dbReference type="EC" id="3.4.19.1"/>
    </reaction>
</comment>
<dbReference type="Pfam" id="PF00326">
    <property type="entry name" value="Peptidase_S9"/>
    <property type="match status" value="2"/>
</dbReference>
<dbReference type="AlphaFoldDB" id="A0A8H7C270"/>
<feature type="domain" description="Peptidase S9 prolyl oligopeptidase catalytic" evidence="9">
    <location>
        <begin position="671"/>
        <end position="743"/>
    </location>
</feature>
<evidence type="ECO:0000256" key="2">
    <source>
        <dbReference type="ARBA" id="ARBA00004496"/>
    </source>
</evidence>
<dbReference type="PANTHER" id="PTHR42776:SF4">
    <property type="entry name" value="ACYLAMINO-ACID-RELEASING ENZYME"/>
    <property type="match status" value="1"/>
</dbReference>
<dbReference type="EC" id="3.4.19.1" evidence="5"/>
<comment type="subunit">
    <text evidence="4">Homotetramer.</text>
</comment>
<comment type="similarity">
    <text evidence="3">Belongs to the peptidase S9C family.</text>
</comment>
<dbReference type="EMBL" id="JABXXO010000014">
    <property type="protein sequence ID" value="KAF7760858.1"/>
    <property type="molecule type" value="Genomic_DNA"/>
</dbReference>
<comment type="caution">
    <text evidence="11">The sequence shown here is derived from an EMBL/GenBank/DDBJ whole genome shotgun (WGS) entry which is preliminary data.</text>
</comment>
<keyword evidence="7" id="KW-0378">Hydrolase</keyword>
<dbReference type="GO" id="GO:0004252">
    <property type="term" value="F:serine-type endopeptidase activity"/>
    <property type="evidence" value="ECO:0007669"/>
    <property type="project" value="TreeGrafter"/>
</dbReference>
<comment type="subcellular location">
    <subcellularLocation>
        <location evidence="2">Cytoplasm</location>
    </subcellularLocation>
</comment>
<evidence type="ECO:0000259" key="10">
    <source>
        <dbReference type="Pfam" id="PF19283"/>
    </source>
</evidence>
<evidence type="ECO:0000256" key="8">
    <source>
        <dbReference type="ARBA" id="ARBA00032829"/>
    </source>
</evidence>
<evidence type="ECO:0000256" key="5">
    <source>
        <dbReference type="ARBA" id="ARBA00012917"/>
    </source>
</evidence>
<dbReference type="GO" id="GO:0008242">
    <property type="term" value="F:omega peptidase activity"/>
    <property type="evidence" value="ECO:0007669"/>
    <property type="project" value="UniProtKB-EC"/>
</dbReference>
<feature type="domain" description="Acylamino-acid-releasing enzyme N-terminal" evidence="10">
    <location>
        <begin position="22"/>
        <end position="436"/>
    </location>
</feature>
<dbReference type="InterPro" id="IPR045550">
    <property type="entry name" value="AARE_N"/>
</dbReference>
<dbReference type="GO" id="GO:0006508">
    <property type="term" value="P:proteolysis"/>
    <property type="evidence" value="ECO:0007669"/>
    <property type="project" value="InterPro"/>
</dbReference>
<organism evidence="11 12">
    <name type="scientific">Agaricus bisporus var. burnettii</name>
    <dbReference type="NCBI Taxonomy" id="192524"/>
    <lineage>
        <taxon>Eukaryota</taxon>
        <taxon>Fungi</taxon>
        <taxon>Dikarya</taxon>
        <taxon>Basidiomycota</taxon>
        <taxon>Agaricomycotina</taxon>
        <taxon>Agaricomycetes</taxon>
        <taxon>Agaricomycetidae</taxon>
        <taxon>Agaricales</taxon>
        <taxon>Agaricineae</taxon>
        <taxon>Agaricaceae</taxon>
        <taxon>Agaricus</taxon>
    </lineage>
</organism>
<dbReference type="Gene3D" id="3.40.50.1820">
    <property type="entry name" value="alpha/beta hydrolase"/>
    <property type="match status" value="1"/>
</dbReference>
<dbReference type="Pfam" id="PF19283">
    <property type="entry name" value="APEH_N"/>
    <property type="match status" value="1"/>
</dbReference>
<evidence type="ECO:0000256" key="1">
    <source>
        <dbReference type="ARBA" id="ARBA00000721"/>
    </source>
</evidence>
<protein>
    <recommendedName>
        <fullName evidence="5">acylaminoacyl-peptidase</fullName>
        <ecNumber evidence="5">3.4.19.1</ecNumber>
    </recommendedName>
    <alternativeName>
        <fullName evidence="8">Dipeptidyl-peptidase V</fullName>
    </alternativeName>
</protein>
<dbReference type="InterPro" id="IPR029058">
    <property type="entry name" value="AB_hydrolase_fold"/>
</dbReference>
<evidence type="ECO:0000256" key="4">
    <source>
        <dbReference type="ARBA" id="ARBA00011881"/>
    </source>
</evidence>
<evidence type="ECO:0000256" key="6">
    <source>
        <dbReference type="ARBA" id="ARBA00022490"/>
    </source>
</evidence>
<evidence type="ECO:0000313" key="12">
    <source>
        <dbReference type="Proteomes" id="UP000629468"/>
    </source>
</evidence>
<dbReference type="SUPFAM" id="SSF53474">
    <property type="entry name" value="alpha/beta-Hydrolases"/>
    <property type="match status" value="1"/>
</dbReference>
<dbReference type="InterPro" id="IPR001375">
    <property type="entry name" value="Peptidase_S9_cat"/>
</dbReference>
<evidence type="ECO:0000256" key="3">
    <source>
        <dbReference type="ARBA" id="ARBA00010040"/>
    </source>
</evidence>
<evidence type="ECO:0000313" key="11">
    <source>
        <dbReference type="EMBL" id="KAF7760858.1"/>
    </source>
</evidence>
<dbReference type="Proteomes" id="UP000629468">
    <property type="component" value="Unassembled WGS sequence"/>
</dbReference>
<evidence type="ECO:0000259" key="9">
    <source>
        <dbReference type="Pfam" id="PF00326"/>
    </source>
</evidence>
<dbReference type="GO" id="GO:0005737">
    <property type="term" value="C:cytoplasm"/>
    <property type="evidence" value="ECO:0007669"/>
    <property type="project" value="UniProtKB-SubCell"/>
</dbReference>
<dbReference type="PANTHER" id="PTHR42776">
    <property type="entry name" value="SERINE PEPTIDASE S9 FAMILY MEMBER"/>
    <property type="match status" value="1"/>
</dbReference>
<keyword evidence="6" id="KW-0963">Cytoplasm</keyword>
<evidence type="ECO:0000256" key="7">
    <source>
        <dbReference type="ARBA" id="ARBA00022801"/>
    </source>
</evidence>